<reference evidence="14" key="1">
    <citation type="journal article" date="2021" name="PeerJ">
        <title>Extensive microbial diversity within the chicken gut microbiome revealed by metagenomics and culture.</title>
        <authorList>
            <person name="Gilroy R."/>
            <person name="Ravi A."/>
            <person name="Getino M."/>
            <person name="Pursley I."/>
            <person name="Horton D.L."/>
            <person name="Alikhan N.F."/>
            <person name="Baker D."/>
            <person name="Gharbi K."/>
            <person name="Hall N."/>
            <person name="Watson M."/>
            <person name="Adriaenssens E.M."/>
            <person name="Foster-Nyarko E."/>
            <person name="Jarju S."/>
            <person name="Secka A."/>
            <person name="Antonio M."/>
            <person name="Oren A."/>
            <person name="Chaudhuri R.R."/>
            <person name="La Ragione R."/>
            <person name="Hildebrand F."/>
            <person name="Pallen M.J."/>
        </authorList>
    </citation>
    <scope>NUCLEOTIDE SEQUENCE</scope>
    <source>
        <strain evidence="14">8470</strain>
    </source>
</reference>
<organism evidence="14 15">
    <name type="scientific">Candidatus Phocaeicola excrementipullorum</name>
    <dbReference type="NCBI Taxonomy" id="2838731"/>
    <lineage>
        <taxon>Bacteria</taxon>
        <taxon>Pseudomonadati</taxon>
        <taxon>Bacteroidota</taxon>
        <taxon>Bacteroidia</taxon>
        <taxon>Bacteroidales</taxon>
        <taxon>Bacteroidaceae</taxon>
        <taxon>Phocaeicola</taxon>
    </lineage>
</organism>
<gene>
    <name evidence="14" type="ORF">H9928_10815</name>
</gene>
<evidence type="ECO:0000256" key="7">
    <source>
        <dbReference type="ARBA" id="ARBA00023136"/>
    </source>
</evidence>
<evidence type="ECO:0000313" key="15">
    <source>
        <dbReference type="Proteomes" id="UP000784286"/>
    </source>
</evidence>
<comment type="subcellular location">
    <subcellularLocation>
        <location evidence="1">Cell outer membrane</location>
        <topology evidence="1">Multi-pass membrane protein</topology>
    </subcellularLocation>
</comment>
<protein>
    <submittedName>
        <fullName evidence="14">TonB-dependent receptor</fullName>
    </submittedName>
</protein>
<reference evidence="14" key="2">
    <citation type="submission" date="2021-04" db="EMBL/GenBank/DDBJ databases">
        <authorList>
            <person name="Gilroy R."/>
        </authorList>
    </citation>
    <scope>NUCLEOTIDE SEQUENCE</scope>
    <source>
        <strain evidence="14">8470</strain>
    </source>
</reference>
<keyword evidence="9" id="KW-0998">Cell outer membrane</keyword>
<feature type="domain" description="TonB-dependent receptor plug" evidence="13">
    <location>
        <begin position="71"/>
        <end position="150"/>
    </location>
</feature>
<evidence type="ECO:0000256" key="9">
    <source>
        <dbReference type="ARBA" id="ARBA00023237"/>
    </source>
</evidence>
<evidence type="ECO:0000256" key="1">
    <source>
        <dbReference type="ARBA" id="ARBA00004571"/>
    </source>
</evidence>
<evidence type="ECO:0000256" key="8">
    <source>
        <dbReference type="ARBA" id="ARBA00023170"/>
    </source>
</evidence>
<dbReference type="Pfam" id="PF07715">
    <property type="entry name" value="Plug"/>
    <property type="match status" value="1"/>
</dbReference>
<feature type="chain" id="PRO_5037475171" evidence="11">
    <location>
        <begin position="21"/>
        <end position="635"/>
    </location>
</feature>
<dbReference type="Pfam" id="PF00593">
    <property type="entry name" value="TonB_dep_Rec_b-barrel"/>
    <property type="match status" value="1"/>
</dbReference>
<dbReference type="SUPFAM" id="SSF56935">
    <property type="entry name" value="Porins"/>
    <property type="match status" value="1"/>
</dbReference>
<keyword evidence="2" id="KW-0813">Transport</keyword>
<keyword evidence="7 10" id="KW-0472">Membrane</keyword>
<keyword evidence="5 11" id="KW-0732">Signal</keyword>
<dbReference type="Gene3D" id="2.40.170.20">
    <property type="entry name" value="TonB-dependent receptor, beta-barrel domain"/>
    <property type="match status" value="1"/>
</dbReference>
<comment type="caution">
    <text evidence="14">The sequence shown here is derived from an EMBL/GenBank/DDBJ whole genome shotgun (WGS) entry which is preliminary data.</text>
</comment>
<dbReference type="InterPro" id="IPR037066">
    <property type="entry name" value="Plug_dom_sf"/>
</dbReference>
<sequence length="635" mass="71317">MKHFPLSILMGCLYAHPLMAQTSFADTIRLMPFSDTVTLDEVVVTKRRTPAATGLWSDMSPVELVTVAGSNGDLYKALQTLPGVQVQGETGRLLVRGGSSEETQTYIDGLHVLKPYTSTGINSAARSRYSTFMFSGVNLASGGAPLEYGQALSAVLPLETKDESPVTKLGVNASIVGVGGGGTRAFRRGSLSVDLTCQHLGLYDKVYSGRREFKEPYKMFSAATQFRHSLGEDVLLKIYGQYDRTDFSTYEDGDTRRLFSLGEDNVYVNATLRRPMKEGWEWFSGAAFSYNRQGIAGATQPGDRWEERQQELHVKATATRLWASGLRIGGGVESFIRRYENRYAWREWEDMGKVCPVVSSVFFSATWFPWEKLKTEASVRTEYTGQDKRMSLSPRVAVNGYVGDAVLSATVGRYTQQTEFRCLSLCPDLPSSTCWQYNLGVQYERGGRFGKAEAYYKDYDRLPLWKGSSLTAHGYGYSTGFDLFFLDRVSLKNVEYRLSYTYNLSRRRYLEYTELTTPQYATRHNASFVLRWSIPRLRLILGLTDTYTSGRPWHNPVLPGLMNDEVKPYNSLDLGMTFLLSPKVILTASATNILCRRNEFGRVDGHPVLASADHFFYVGVYVTLGRKAAYDVSNF</sequence>
<dbReference type="GO" id="GO:0044718">
    <property type="term" value="P:siderophore transmembrane transport"/>
    <property type="evidence" value="ECO:0007669"/>
    <property type="project" value="TreeGrafter"/>
</dbReference>
<dbReference type="GO" id="GO:0009279">
    <property type="term" value="C:cell outer membrane"/>
    <property type="evidence" value="ECO:0007669"/>
    <property type="project" value="UniProtKB-SubCell"/>
</dbReference>
<dbReference type="Gene3D" id="2.170.130.10">
    <property type="entry name" value="TonB-dependent receptor, plug domain"/>
    <property type="match status" value="1"/>
</dbReference>
<proteinExistence type="inferred from homology"/>
<keyword evidence="4" id="KW-0812">Transmembrane</keyword>
<comment type="similarity">
    <text evidence="10">Belongs to the TonB-dependent receptor family.</text>
</comment>
<evidence type="ECO:0000256" key="4">
    <source>
        <dbReference type="ARBA" id="ARBA00022692"/>
    </source>
</evidence>
<evidence type="ECO:0000256" key="3">
    <source>
        <dbReference type="ARBA" id="ARBA00022452"/>
    </source>
</evidence>
<evidence type="ECO:0000256" key="10">
    <source>
        <dbReference type="RuleBase" id="RU003357"/>
    </source>
</evidence>
<dbReference type="InterPro" id="IPR000531">
    <property type="entry name" value="Beta-barrel_TonB"/>
</dbReference>
<accession>A0A948TPS7</accession>
<evidence type="ECO:0000259" key="13">
    <source>
        <dbReference type="Pfam" id="PF07715"/>
    </source>
</evidence>
<dbReference type="InterPro" id="IPR012910">
    <property type="entry name" value="Plug_dom"/>
</dbReference>
<evidence type="ECO:0000259" key="12">
    <source>
        <dbReference type="Pfam" id="PF00593"/>
    </source>
</evidence>
<evidence type="ECO:0000256" key="11">
    <source>
        <dbReference type="SAM" id="SignalP"/>
    </source>
</evidence>
<dbReference type="EMBL" id="JAHLFJ010000097">
    <property type="protein sequence ID" value="MBU3857020.1"/>
    <property type="molecule type" value="Genomic_DNA"/>
</dbReference>
<feature type="signal peptide" evidence="11">
    <location>
        <begin position="1"/>
        <end position="20"/>
    </location>
</feature>
<dbReference type="Proteomes" id="UP000784286">
    <property type="component" value="Unassembled WGS sequence"/>
</dbReference>
<name>A0A948TPS7_9BACT</name>
<keyword evidence="6 10" id="KW-0798">TonB box</keyword>
<dbReference type="InterPro" id="IPR039426">
    <property type="entry name" value="TonB-dep_rcpt-like"/>
</dbReference>
<evidence type="ECO:0000256" key="6">
    <source>
        <dbReference type="ARBA" id="ARBA00023077"/>
    </source>
</evidence>
<keyword evidence="8 14" id="KW-0675">Receptor</keyword>
<evidence type="ECO:0000313" key="14">
    <source>
        <dbReference type="EMBL" id="MBU3857020.1"/>
    </source>
</evidence>
<dbReference type="InterPro" id="IPR036942">
    <property type="entry name" value="Beta-barrel_TonB_sf"/>
</dbReference>
<dbReference type="PANTHER" id="PTHR30069">
    <property type="entry name" value="TONB-DEPENDENT OUTER MEMBRANE RECEPTOR"/>
    <property type="match status" value="1"/>
</dbReference>
<dbReference type="AlphaFoldDB" id="A0A948TPS7"/>
<keyword evidence="3" id="KW-1134">Transmembrane beta strand</keyword>
<evidence type="ECO:0000256" key="2">
    <source>
        <dbReference type="ARBA" id="ARBA00022448"/>
    </source>
</evidence>
<feature type="domain" description="TonB-dependent receptor-like beta-barrel" evidence="12">
    <location>
        <begin position="207"/>
        <end position="593"/>
    </location>
</feature>
<dbReference type="GO" id="GO:0015344">
    <property type="term" value="F:siderophore uptake transmembrane transporter activity"/>
    <property type="evidence" value="ECO:0007669"/>
    <property type="project" value="TreeGrafter"/>
</dbReference>
<dbReference type="PANTHER" id="PTHR30069:SF29">
    <property type="entry name" value="HEMOGLOBIN AND HEMOGLOBIN-HAPTOGLOBIN-BINDING PROTEIN 1-RELATED"/>
    <property type="match status" value="1"/>
</dbReference>
<evidence type="ECO:0000256" key="5">
    <source>
        <dbReference type="ARBA" id="ARBA00022729"/>
    </source>
</evidence>